<gene>
    <name evidence="1" type="ORF">GPJ59_34915</name>
</gene>
<comment type="caution">
    <text evidence="1">The sequence shown here is derived from an EMBL/GenBank/DDBJ whole genome shotgun (WGS) entry which is preliminary data.</text>
</comment>
<dbReference type="SUPFAM" id="SSF81296">
    <property type="entry name" value="E set domains"/>
    <property type="match status" value="1"/>
</dbReference>
<name>A0ABS6ZGK9_9ACTN</name>
<dbReference type="InterPro" id="IPR013783">
    <property type="entry name" value="Ig-like_fold"/>
</dbReference>
<dbReference type="Proteomes" id="UP000812013">
    <property type="component" value="Unassembled WGS sequence"/>
</dbReference>
<evidence type="ECO:0000313" key="1">
    <source>
        <dbReference type="EMBL" id="MBW5486889.1"/>
    </source>
</evidence>
<dbReference type="CDD" id="cd07184">
    <property type="entry name" value="E_set_Isoamylase_like_N"/>
    <property type="match status" value="1"/>
</dbReference>
<sequence length="91" mass="10340">MLERKLRKDRADVTFVLPADQPPGEVSVVGDFNDWRPGAHPLTARPDGSRAVTVRLRTKQVHRFRYLATGDHWFDEEMADGHDGTNGFLHT</sequence>
<organism evidence="1 2">
    <name type="scientific">Streptomyces bambusae</name>
    <dbReference type="NCBI Taxonomy" id="1550616"/>
    <lineage>
        <taxon>Bacteria</taxon>
        <taxon>Bacillati</taxon>
        <taxon>Actinomycetota</taxon>
        <taxon>Actinomycetes</taxon>
        <taxon>Kitasatosporales</taxon>
        <taxon>Streptomycetaceae</taxon>
        <taxon>Streptomyces</taxon>
    </lineage>
</organism>
<dbReference type="InterPro" id="IPR014756">
    <property type="entry name" value="Ig_E-set"/>
</dbReference>
<proteinExistence type="predicted"/>
<evidence type="ECO:0000313" key="2">
    <source>
        <dbReference type="Proteomes" id="UP000812013"/>
    </source>
</evidence>
<keyword evidence="2" id="KW-1185">Reference proteome</keyword>
<dbReference type="RefSeq" id="WP_219672085.1">
    <property type="nucleotide sequence ID" value="NZ_WTFF01000516.1"/>
</dbReference>
<dbReference type="Gene3D" id="2.60.40.10">
    <property type="entry name" value="Immunoglobulins"/>
    <property type="match status" value="1"/>
</dbReference>
<protein>
    <recommendedName>
        <fullName evidence="3">Glycoside hydrolase</fullName>
    </recommendedName>
</protein>
<reference evidence="1 2" key="1">
    <citation type="submission" date="2019-12" db="EMBL/GenBank/DDBJ databases">
        <title>Genome sequence of Streptomyces bambusae.</title>
        <authorList>
            <person name="Bansal K."/>
            <person name="Choksket S."/>
            <person name="Korpole S."/>
            <person name="Patil P.B."/>
        </authorList>
    </citation>
    <scope>NUCLEOTIDE SEQUENCE [LARGE SCALE GENOMIC DNA]</scope>
    <source>
        <strain evidence="1 2">SK60</strain>
    </source>
</reference>
<accession>A0ABS6ZGK9</accession>
<dbReference type="EMBL" id="WTFF01000516">
    <property type="protein sequence ID" value="MBW5486889.1"/>
    <property type="molecule type" value="Genomic_DNA"/>
</dbReference>
<evidence type="ECO:0008006" key="3">
    <source>
        <dbReference type="Google" id="ProtNLM"/>
    </source>
</evidence>